<dbReference type="EMBL" id="FN667741">
    <property type="protein sequence ID" value="CBJ81939.1"/>
    <property type="molecule type" value="Genomic_DNA"/>
</dbReference>
<dbReference type="AlphaFoldDB" id="D3V7X7"/>
<evidence type="ECO:0000313" key="1">
    <source>
        <dbReference type="EMBL" id="CBJ81939.1"/>
    </source>
</evidence>
<name>D3V7X7_XENBS</name>
<proteinExistence type="predicted"/>
<organism evidence="1 2">
    <name type="scientific">Xenorhabdus bovienii (strain SS-2004)</name>
    <name type="common">Xenorhabdus nematophila subsp. bovienii</name>
    <dbReference type="NCBI Taxonomy" id="406818"/>
    <lineage>
        <taxon>Bacteria</taxon>
        <taxon>Pseudomonadati</taxon>
        <taxon>Pseudomonadota</taxon>
        <taxon>Gammaproteobacteria</taxon>
        <taxon>Enterobacterales</taxon>
        <taxon>Morganellaceae</taxon>
        <taxon>Xenorhabdus</taxon>
    </lineage>
</organism>
<dbReference type="Proteomes" id="UP000002045">
    <property type="component" value="Chromosome"/>
</dbReference>
<sequence length="53" mass="6538">MEPFYEEPHYQSRKFCQQFLLLDHSLFLECFLYHLGAHSIHYLHSRTLSIPWQ</sequence>
<gene>
    <name evidence="1" type="ordered locus">XBJ1_2815</name>
</gene>
<dbReference type="KEGG" id="xbo:XBJ1_2815"/>
<protein>
    <submittedName>
        <fullName evidence="1">Uncharacterized protein</fullName>
    </submittedName>
</protein>
<evidence type="ECO:0000313" key="2">
    <source>
        <dbReference type="Proteomes" id="UP000002045"/>
    </source>
</evidence>
<dbReference type="HOGENOM" id="CLU_3067717_0_0_6"/>
<accession>D3V7X7</accession>
<reference evidence="1" key="1">
    <citation type="journal article" date="2011" name="PLoS ONE">
        <title>The entomopathogenic bacterial endosymbionts xenorhabdus and photorhabdus: convergent lifestyles from divergent genomes.</title>
        <authorList>
            <person name="Chaston J.M."/>
            <person name="Suen G."/>
            <person name="Tucker S.L."/>
            <person name="Andersen A.W."/>
            <person name="Bhasin A."/>
            <person name="Bode E."/>
            <person name="Bode H.B."/>
            <person name="Brachmann A.O."/>
            <person name="Cowles C.E."/>
            <person name="Cowles K.N."/>
            <person name="Darby C."/>
            <person name="de Leon L."/>
            <person name="Drace K."/>
            <person name="Du Z."/>
            <person name="Givaudan A."/>
            <person name="Herbert Tran E.E."/>
            <person name="Jewell K.A."/>
            <person name="Knack J.J."/>
            <person name="Krasomil-Osterfeld K.C."/>
            <person name="Kukor R."/>
            <person name="Lanois A."/>
            <person name="Latreille P."/>
            <person name="Leimgruber N.K."/>
            <person name="Lipke C.M."/>
            <person name="Liu R."/>
            <person name="Lu X."/>
            <person name="Martens E.C."/>
            <person name="Marri P.R."/>
            <person name="Medigue C."/>
            <person name="Menard M.L."/>
            <person name="Miller N.M."/>
            <person name="Morales-Soto N."/>
            <person name="Norton S."/>
            <person name="Ogier J.C."/>
            <person name="Orchard S.S."/>
            <person name="Park D."/>
            <person name="Park Y."/>
            <person name="Qurollo B.A."/>
            <person name="Sugar D.R."/>
            <person name="Richards G.R."/>
            <person name="Rouy Z."/>
            <person name="Slominski B."/>
            <person name="Slominski K."/>
            <person name="Snyder H."/>
            <person name="Tjaden B.C."/>
            <person name="van der Hoeven R."/>
            <person name="Welch R.D."/>
            <person name="Wheeler C."/>
            <person name="Xiang B."/>
            <person name="Barbazuk B."/>
            <person name="Gaudriault S."/>
            <person name="Goodner B."/>
            <person name="Slater S.C."/>
            <person name="Forst S."/>
            <person name="Goldman B.S."/>
            <person name="Goodrich-Blair H."/>
        </authorList>
    </citation>
    <scope>NUCLEOTIDE SEQUENCE [LARGE SCALE GENOMIC DNA]</scope>
    <source>
        <strain evidence="1">SS-2004</strain>
    </source>
</reference>